<evidence type="ECO:0000313" key="2">
    <source>
        <dbReference type="EMBL" id="GHE42098.1"/>
    </source>
</evidence>
<evidence type="ECO:0000313" key="3">
    <source>
        <dbReference type="Proteomes" id="UP000636453"/>
    </source>
</evidence>
<dbReference type="Proteomes" id="UP000636453">
    <property type="component" value="Unassembled WGS sequence"/>
</dbReference>
<feature type="region of interest" description="Disordered" evidence="1">
    <location>
        <begin position="1"/>
        <end position="61"/>
    </location>
</feature>
<accession>A0A918Z8V7</accession>
<comment type="caution">
    <text evidence="2">The sequence shown here is derived from an EMBL/GenBank/DDBJ whole genome shotgun (WGS) entry which is preliminary data.</text>
</comment>
<proteinExistence type="predicted"/>
<name>A0A918Z8V7_9GAMM</name>
<reference evidence="2" key="1">
    <citation type="journal article" date="2014" name="Int. J. Syst. Evol. Microbiol.">
        <title>Complete genome sequence of Corynebacterium casei LMG S-19264T (=DSM 44701T), isolated from a smear-ripened cheese.</title>
        <authorList>
            <consortium name="US DOE Joint Genome Institute (JGI-PGF)"/>
            <person name="Walter F."/>
            <person name="Albersmeier A."/>
            <person name="Kalinowski J."/>
            <person name="Ruckert C."/>
        </authorList>
    </citation>
    <scope>NUCLEOTIDE SEQUENCE</scope>
    <source>
        <strain evidence="2">KCTC 32020</strain>
    </source>
</reference>
<protein>
    <submittedName>
        <fullName evidence="2">Uncharacterized protein</fullName>
    </submittedName>
</protein>
<dbReference type="AlphaFoldDB" id="A0A918Z8V7"/>
<gene>
    <name evidence="2" type="ORF">GCM10007167_24940</name>
</gene>
<keyword evidence="3" id="KW-1185">Reference proteome</keyword>
<dbReference type="RefSeq" id="WP_146474145.1">
    <property type="nucleotide sequence ID" value="NZ_BNCF01000017.1"/>
</dbReference>
<feature type="compositionally biased region" description="Basic and acidic residues" evidence="1">
    <location>
        <begin position="32"/>
        <end position="42"/>
    </location>
</feature>
<feature type="compositionally biased region" description="Basic and acidic residues" evidence="1">
    <location>
        <begin position="1"/>
        <end position="25"/>
    </location>
</feature>
<evidence type="ECO:0000256" key="1">
    <source>
        <dbReference type="SAM" id="MobiDB-lite"/>
    </source>
</evidence>
<dbReference type="EMBL" id="BNCF01000017">
    <property type="protein sequence ID" value="GHE42098.1"/>
    <property type="molecule type" value="Genomic_DNA"/>
</dbReference>
<organism evidence="2 3">
    <name type="scientific">Vulcaniibacterium thermophilum</name>
    <dbReference type="NCBI Taxonomy" id="1169913"/>
    <lineage>
        <taxon>Bacteria</taxon>
        <taxon>Pseudomonadati</taxon>
        <taxon>Pseudomonadota</taxon>
        <taxon>Gammaproteobacteria</taxon>
        <taxon>Lysobacterales</taxon>
        <taxon>Lysobacteraceae</taxon>
        <taxon>Vulcaniibacterium</taxon>
    </lineage>
</organism>
<reference evidence="2" key="2">
    <citation type="submission" date="2020-09" db="EMBL/GenBank/DDBJ databases">
        <authorList>
            <person name="Sun Q."/>
            <person name="Kim S."/>
        </authorList>
    </citation>
    <scope>NUCLEOTIDE SEQUENCE</scope>
    <source>
        <strain evidence="2">KCTC 32020</strain>
    </source>
</reference>
<sequence>MRPDPAERHATRKEGAKDQAKDLDQQRQPQSAHREQDERAHDQAGQGRVRSQDPNFGRGHH</sequence>